<dbReference type="AlphaFoldDB" id="A0A8J8NNT5"/>
<keyword evidence="3" id="KW-1185">Reference proteome</keyword>
<accession>A0A8J8NNT5</accession>
<evidence type="ECO:0000313" key="2">
    <source>
        <dbReference type="EMBL" id="TNV77649.1"/>
    </source>
</evidence>
<keyword evidence="1" id="KW-1133">Transmembrane helix</keyword>
<dbReference type="EMBL" id="RRYP01011565">
    <property type="protein sequence ID" value="TNV77649.1"/>
    <property type="molecule type" value="Genomic_DNA"/>
</dbReference>
<dbReference type="Proteomes" id="UP000785679">
    <property type="component" value="Unassembled WGS sequence"/>
</dbReference>
<protein>
    <submittedName>
        <fullName evidence="2">Uncharacterized protein</fullName>
    </submittedName>
</protein>
<proteinExistence type="predicted"/>
<reference evidence="2" key="1">
    <citation type="submission" date="2019-06" db="EMBL/GenBank/DDBJ databases">
        <authorList>
            <person name="Zheng W."/>
        </authorList>
    </citation>
    <scope>NUCLEOTIDE SEQUENCE</scope>
    <source>
        <strain evidence="2">QDHG01</strain>
    </source>
</reference>
<evidence type="ECO:0000313" key="3">
    <source>
        <dbReference type="Proteomes" id="UP000785679"/>
    </source>
</evidence>
<keyword evidence="1" id="KW-0472">Membrane</keyword>
<sequence length="117" mass="13475">MSSFQYAAFGYLILKLISVGFQINNIMAILNSSFNKHHWNKKRGKAGPLFLASGLFFWLLCSGCFRNLSQLLISPIIDFIIFILLCVMCVHYHIWQHEFKQVKLISYYGGGDVNVYC</sequence>
<feature type="transmembrane region" description="Helical" evidence="1">
    <location>
        <begin position="75"/>
        <end position="95"/>
    </location>
</feature>
<comment type="caution">
    <text evidence="2">The sequence shown here is derived from an EMBL/GenBank/DDBJ whole genome shotgun (WGS) entry which is preliminary data.</text>
</comment>
<evidence type="ECO:0000256" key="1">
    <source>
        <dbReference type="SAM" id="Phobius"/>
    </source>
</evidence>
<feature type="transmembrane region" description="Helical" evidence="1">
    <location>
        <begin position="49"/>
        <end position="69"/>
    </location>
</feature>
<feature type="transmembrane region" description="Helical" evidence="1">
    <location>
        <begin position="6"/>
        <end position="28"/>
    </location>
</feature>
<gene>
    <name evidence="2" type="ORF">FGO68_gene10401</name>
</gene>
<keyword evidence="1" id="KW-0812">Transmembrane</keyword>
<name>A0A8J8NNT5_HALGN</name>
<organism evidence="2 3">
    <name type="scientific">Halteria grandinella</name>
    <dbReference type="NCBI Taxonomy" id="5974"/>
    <lineage>
        <taxon>Eukaryota</taxon>
        <taxon>Sar</taxon>
        <taxon>Alveolata</taxon>
        <taxon>Ciliophora</taxon>
        <taxon>Intramacronucleata</taxon>
        <taxon>Spirotrichea</taxon>
        <taxon>Stichotrichia</taxon>
        <taxon>Sporadotrichida</taxon>
        <taxon>Halteriidae</taxon>
        <taxon>Halteria</taxon>
    </lineage>
</organism>